<dbReference type="Pfam" id="PF20231">
    <property type="entry name" value="DUF6589"/>
    <property type="match status" value="1"/>
</dbReference>
<feature type="region of interest" description="Disordered" evidence="1">
    <location>
        <begin position="81"/>
        <end position="126"/>
    </location>
</feature>
<feature type="domain" description="DUF6589" evidence="2">
    <location>
        <begin position="20"/>
        <end position="62"/>
    </location>
</feature>
<gene>
    <name evidence="3" type="ORF">DFH08DRAFT_968479</name>
</gene>
<name>A0AAD7EHJ9_9AGAR</name>
<dbReference type="AlphaFoldDB" id="A0AAD7EHJ9"/>
<feature type="compositionally biased region" description="Basic residues" evidence="1">
    <location>
        <begin position="94"/>
        <end position="103"/>
    </location>
</feature>
<keyword evidence="4" id="KW-1185">Reference proteome</keyword>
<evidence type="ECO:0000313" key="4">
    <source>
        <dbReference type="Proteomes" id="UP001218218"/>
    </source>
</evidence>
<sequence length="126" mass="14070">MPSLDRLEADGVKTVPQTPGHAILLMHDLMTLREMRHAIKHGHPERMERMLKYWAPMLMFWRGKSRVATTTTKAIRAAAIAKAEGEEAPDEKPAKKKRGRPPKNKAAPELSTLAPSSEPEPAEDVE</sequence>
<evidence type="ECO:0000259" key="2">
    <source>
        <dbReference type="Pfam" id="PF20231"/>
    </source>
</evidence>
<reference evidence="3" key="1">
    <citation type="submission" date="2023-03" db="EMBL/GenBank/DDBJ databases">
        <title>Massive genome expansion in bonnet fungi (Mycena s.s.) driven by repeated elements and novel gene families across ecological guilds.</title>
        <authorList>
            <consortium name="Lawrence Berkeley National Laboratory"/>
            <person name="Harder C.B."/>
            <person name="Miyauchi S."/>
            <person name="Viragh M."/>
            <person name="Kuo A."/>
            <person name="Thoen E."/>
            <person name="Andreopoulos B."/>
            <person name="Lu D."/>
            <person name="Skrede I."/>
            <person name="Drula E."/>
            <person name="Henrissat B."/>
            <person name="Morin E."/>
            <person name="Kohler A."/>
            <person name="Barry K."/>
            <person name="LaButti K."/>
            <person name="Morin E."/>
            <person name="Salamov A."/>
            <person name="Lipzen A."/>
            <person name="Mereny Z."/>
            <person name="Hegedus B."/>
            <person name="Baldrian P."/>
            <person name="Stursova M."/>
            <person name="Weitz H."/>
            <person name="Taylor A."/>
            <person name="Grigoriev I.V."/>
            <person name="Nagy L.G."/>
            <person name="Martin F."/>
            <person name="Kauserud H."/>
        </authorList>
    </citation>
    <scope>NUCLEOTIDE SEQUENCE</scope>
    <source>
        <strain evidence="3">CBHHK002</strain>
    </source>
</reference>
<proteinExistence type="predicted"/>
<dbReference type="Proteomes" id="UP001218218">
    <property type="component" value="Unassembled WGS sequence"/>
</dbReference>
<dbReference type="EMBL" id="JARIHO010000043">
    <property type="protein sequence ID" value="KAJ7325836.1"/>
    <property type="molecule type" value="Genomic_DNA"/>
</dbReference>
<accession>A0AAD7EHJ9</accession>
<evidence type="ECO:0000313" key="3">
    <source>
        <dbReference type="EMBL" id="KAJ7325836.1"/>
    </source>
</evidence>
<evidence type="ECO:0000256" key="1">
    <source>
        <dbReference type="SAM" id="MobiDB-lite"/>
    </source>
</evidence>
<organism evidence="3 4">
    <name type="scientific">Mycena albidolilacea</name>
    <dbReference type="NCBI Taxonomy" id="1033008"/>
    <lineage>
        <taxon>Eukaryota</taxon>
        <taxon>Fungi</taxon>
        <taxon>Dikarya</taxon>
        <taxon>Basidiomycota</taxon>
        <taxon>Agaricomycotina</taxon>
        <taxon>Agaricomycetes</taxon>
        <taxon>Agaricomycetidae</taxon>
        <taxon>Agaricales</taxon>
        <taxon>Marasmiineae</taxon>
        <taxon>Mycenaceae</taxon>
        <taxon>Mycena</taxon>
    </lineage>
</organism>
<comment type="caution">
    <text evidence="3">The sequence shown here is derived from an EMBL/GenBank/DDBJ whole genome shotgun (WGS) entry which is preliminary data.</text>
</comment>
<dbReference type="InterPro" id="IPR046496">
    <property type="entry name" value="DUF6589"/>
</dbReference>
<protein>
    <recommendedName>
        <fullName evidence="2">DUF6589 domain-containing protein</fullName>
    </recommendedName>
</protein>